<sequence length="126" mass="13728">MSYDLHDGTVHAWATNPTPPATTWRQRLTQWIGLDSNTATEHVGADAPTWEQELRAMRLDHADAFDAALSAGRHYAHNIATTVIRRPIAAITATPHHAYVDPDLGPLDLGPLEPAYLAGETKGAEQ</sequence>
<gene>
    <name evidence="1" type="ORF">GAR05_06118</name>
</gene>
<reference evidence="1 2" key="1">
    <citation type="submission" date="2018-03" db="EMBL/GenBank/DDBJ databases">
        <title>Genomic framework for the identification of Micromonospora saelicesensis and Micromonospora noduli.</title>
        <authorList>
            <person name="Riesco R."/>
            <person name="Trujillo M.E."/>
        </authorList>
    </citation>
    <scope>NUCLEOTIDE SEQUENCE [LARGE SCALE GENOMIC DNA]</scope>
    <source>
        <strain evidence="1 2">GAR05</strain>
    </source>
</reference>
<proteinExistence type="predicted"/>
<dbReference type="Proteomes" id="UP000249334">
    <property type="component" value="Unassembled WGS sequence"/>
</dbReference>
<protein>
    <submittedName>
        <fullName evidence="1">Uncharacterized protein</fullName>
    </submittedName>
</protein>
<keyword evidence="2" id="KW-1185">Reference proteome</keyword>
<accession>A0ABX9CAV8</accession>
<dbReference type="EMBL" id="PXXW01000055">
    <property type="protein sequence ID" value="RAN92626.1"/>
    <property type="molecule type" value="Genomic_DNA"/>
</dbReference>
<comment type="caution">
    <text evidence="1">The sequence shown here is derived from an EMBL/GenBank/DDBJ whole genome shotgun (WGS) entry which is preliminary data.</text>
</comment>
<organism evidence="1 2">
    <name type="scientific">Micromonospora saelicesensis</name>
    <dbReference type="NCBI Taxonomy" id="285676"/>
    <lineage>
        <taxon>Bacteria</taxon>
        <taxon>Bacillati</taxon>
        <taxon>Actinomycetota</taxon>
        <taxon>Actinomycetes</taxon>
        <taxon>Micromonosporales</taxon>
        <taxon>Micromonosporaceae</taxon>
        <taxon>Micromonospora</taxon>
    </lineage>
</organism>
<evidence type="ECO:0000313" key="2">
    <source>
        <dbReference type="Proteomes" id="UP000249334"/>
    </source>
</evidence>
<evidence type="ECO:0000313" key="1">
    <source>
        <dbReference type="EMBL" id="RAN92626.1"/>
    </source>
</evidence>
<dbReference type="RefSeq" id="WP_112672309.1">
    <property type="nucleotide sequence ID" value="NZ_PXXW01000055.1"/>
</dbReference>
<name>A0ABX9CAV8_9ACTN</name>